<evidence type="ECO:0000313" key="6">
    <source>
        <dbReference type="EMBL" id="CAG8454132.1"/>
    </source>
</evidence>
<dbReference type="OrthoDB" id="10264870at2759"/>
<keyword evidence="4" id="KW-0539">Nucleus</keyword>
<dbReference type="PANTHER" id="PTHR21277">
    <property type="entry name" value="TRANSCRIPTIONAL ADAPTER 1"/>
    <property type="match status" value="1"/>
</dbReference>
<dbReference type="CDD" id="cd22933">
    <property type="entry name" value="HFD_HFI1"/>
    <property type="match status" value="1"/>
</dbReference>
<dbReference type="Pfam" id="PF12767">
    <property type="entry name" value="SAGA-Tad1"/>
    <property type="match status" value="1"/>
</dbReference>
<protein>
    <submittedName>
        <fullName evidence="6">14268_t:CDS:1</fullName>
    </submittedName>
</protein>
<comment type="subcellular location">
    <subcellularLocation>
        <location evidence="1">Nucleus</location>
    </subcellularLocation>
</comment>
<dbReference type="PANTHER" id="PTHR21277:SF5">
    <property type="entry name" value="TRANSCRIPTIONAL ADAPTER 1"/>
    <property type="match status" value="1"/>
</dbReference>
<gene>
    <name evidence="6" type="ORF">AMORRO_LOCUS1054</name>
</gene>
<feature type="compositionally biased region" description="Basic and acidic residues" evidence="5">
    <location>
        <begin position="156"/>
        <end position="167"/>
    </location>
</feature>
<feature type="region of interest" description="Disordered" evidence="5">
    <location>
        <begin position="136"/>
        <end position="172"/>
    </location>
</feature>
<dbReference type="InterPro" id="IPR024738">
    <property type="entry name" value="Hfi1/Tada1"/>
</dbReference>
<dbReference type="GO" id="GO:0005634">
    <property type="term" value="C:nucleus"/>
    <property type="evidence" value="ECO:0007669"/>
    <property type="project" value="UniProtKB-SubCell"/>
</dbReference>
<feature type="region of interest" description="Disordered" evidence="5">
    <location>
        <begin position="352"/>
        <end position="382"/>
    </location>
</feature>
<name>A0A9N8YUV9_9GLOM</name>
<feature type="compositionally biased region" description="Acidic residues" evidence="5">
    <location>
        <begin position="359"/>
        <end position="382"/>
    </location>
</feature>
<proteinExistence type="predicted"/>
<feature type="compositionally biased region" description="Polar residues" evidence="5">
    <location>
        <begin position="1"/>
        <end position="18"/>
    </location>
</feature>
<dbReference type="Proteomes" id="UP000789342">
    <property type="component" value="Unassembled WGS sequence"/>
</dbReference>
<dbReference type="GO" id="GO:0006357">
    <property type="term" value="P:regulation of transcription by RNA polymerase II"/>
    <property type="evidence" value="ECO:0007669"/>
    <property type="project" value="TreeGrafter"/>
</dbReference>
<keyword evidence="7" id="KW-1185">Reference proteome</keyword>
<keyword evidence="2" id="KW-0805">Transcription regulation</keyword>
<feature type="region of interest" description="Disordered" evidence="5">
    <location>
        <begin position="1"/>
        <end position="53"/>
    </location>
</feature>
<evidence type="ECO:0000256" key="4">
    <source>
        <dbReference type="ARBA" id="ARBA00023242"/>
    </source>
</evidence>
<dbReference type="EMBL" id="CAJVPV010000379">
    <property type="protein sequence ID" value="CAG8454132.1"/>
    <property type="molecule type" value="Genomic_DNA"/>
</dbReference>
<evidence type="ECO:0000256" key="5">
    <source>
        <dbReference type="SAM" id="MobiDB-lite"/>
    </source>
</evidence>
<dbReference type="GO" id="GO:0003713">
    <property type="term" value="F:transcription coactivator activity"/>
    <property type="evidence" value="ECO:0007669"/>
    <property type="project" value="TreeGrafter"/>
</dbReference>
<organism evidence="6 7">
    <name type="scientific">Acaulospora morrowiae</name>
    <dbReference type="NCBI Taxonomy" id="94023"/>
    <lineage>
        <taxon>Eukaryota</taxon>
        <taxon>Fungi</taxon>
        <taxon>Fungi incertae sedis</taxon>
        <taxon>Mucoromycota</taxon>
        <taxon>Glomeromycotina</taxon>
        <taxon>Glomeromycetes</taxon>
        <taxon>Diversisporales</taxon>
        <taxon>Acaulosporaceae</taxon>
        <taxon>Acaulospora</taxon>
    </lineage>
</organism>
<sequence>MQIPKQQNSTTPASSNVQKGKAKMTQANSPMPGPVNGGRRNGDSPSPQLPMQDERFQRVIRLANERIDTYEIKRKLTDFLGEHASTYWNAIKNLIYCKIRRQDFERTVRPLLDSEHFELHNMMLFAILNNCIYDDPPPPPDQLANQRKRGREGDDDLKMKKSDAARDPKKRKMKELIMSLPKEDRERIKANKGVGRIENTQSDIYLPLPPPGPERLPIYNFEEQQLKSQLDPDRVPTCHQMKALPDHSTLFEMISQIANSHGIKNVSKDCADLLNYGLESHLKNIIGNCLQKSRSNGSLSGGSLGIRNGEQRYCRTPNQQKNTITARDLAFSFEMSPHILVQPGMARERLTSVALRDNEDYETDEEYDEEDEDEDEENVEVV</sequence>
<evidence type="ECO:0000313" key="7">
    <source>
        <dbReference type="Proteomes" id="UP000789342"/>
    </source>
</evidence>
<comment type="caution">
    <text evidence="6">The sequence shown here is derived from an EMBL/GenBank/DDBJ whole genome shotgun (WGS) entry which is preliminary data.</text>
</comment>
<evidence type="ECO:0000256" key="2">
    <source>
        <dbReference type="ARBA" id="ARBA00023015"/>
    </source>
</evidence>
<keyword evidence="3" id="KW-0804">Transcription</keyword>
<dbReference type="GO" id="GO:0000124">
    <property type="term" value="C:SAGA complex"/>
    <property type="evidence" value="ECO:0007669"/>
    <property type="project" value="UniProtKB-ARBA"/>
</dbReference>
<evidence type="ECO:0000256" key="1">
    <source>
        <dbReference type="ARBA" id="ARBA00004123"/>
    </source>
</evidence>
<reference evidence="6" key="1">
    <citation type="submission" date="2021-06" db="EMBL/GenBank/DDBJ databases">
        <authorList>
            <person name="Kallberg Y."/>
            <person name="Tangrot J."/>
            <person name="Rosling A."/>
        </authorList>
    </citation>
    <scope>NUCLEOTIDE SEQUENCE</scope>
    <source>
        <strain evidence="6">CL551</strain>
    </source>
</reference>
<accession>A0A9N8YUV9</accession>
<evidence type="ECO:0000256" key="3">
    <source>
        <dbReference type="ARBA" id="ARBA00023163"/>
    </source>
</evidence>
<dbReference type="AlphaFoldDB" id="A0A9N8YUV9"/>